<sequence length="392" mass="44975">MQSQDLQQDLATLLSQHFQIVTSNSQRQDQWYKRSLQSFTSHHGDKKPLILVPRESMEEWVPHVRLFAFSLASIVRATDRKAIEHETSGSKLFSDDVLDEAHSRPLCLAVTDSKPLSPEMMQMSWWTTKTQHPDDKARRVKGIKALIACGQTESLLRLASWPQTHPDQVSHLQKYQWSSLNNGWQPAVDKIIVIMLLLCVTGAFSEGLLEKDDYKYWVPVAFLSYQSPFTSYIEAHGGKIPTTDDDRQREMRCCIEALRTAQAWALSTDSPINWEERIMDKFLYILGFEAWNRSREGEGYLGCDLNKTKTVKSLQRLGKDHGSENPPAREAIKKSMDPLRLRGPKQGVETEPSEEEKMEMNELAELESSEANYGRKRSTKYVTKNKSCDSYR</sequence>
<dbReference type="Proteomes" id="UP001152130">
    <property type="component" value="Unassembled WGS sequence"/>
</dbReference>
<comment type="caution">
    <text evidence="2">The sequence shown here is derived from an EMBL/GenBank/DDBJ whole genome shotgun (WGS) entry which is preliminary data.</text>
</comment>
<evidence type="ECO:0000313" key="3">
    <source>
        <dbReference type="Proteomes" id="UP001152130"/>
    </source>
</evidence>
<dbReference type="OrthoDB" id="5138970at2759"/>
<dbReference type="EMBL" id="JAPDHF010000013">
    <property type="protein sequence ID" value="KAJ4009588.1"/>
    <property type="molecule type" value="Genomic_DNA"/>
</dbReference>
<feature type="compositionally biased region" description="Basic and acidic residues" evidence="1">
    <location>
        <begin position="330"/>
        <end position="340"/>
    </location>
</feature>
<evidence type="ECO:0000256" key="1">
    <source>
        <dbReference type="SAM" id="MobiDB-lite"/>
    </source>
</evidence>
<dbReference type="AlphaFoldDB" id="A0A9W8PLD1"/>
<name>A0A9W8PLD1_9HYPO</name>
<feature type="region of interest" description="Disordered" evidence="1">
    <location>
        <begin position="315"/>
        <end position="392"/>
    </location>
</feature>
<feature type="compositionally biased region" description="Acidic residues" evidence="1">
    <location>
        <begin position="351"/>
        <end position="368"/>
    </location>
</feature>
<proteinExistence type="predicted"/>
<protein>
    <submittedName>
        <fullName evidence="2">Uncharacterized protein</fullName>
    </submittedName>
</protein>
<reference evidence="2" key="1">
    <citation type="submission" date="2022-10" db="EMBL/GenBank/DDBJ databases">
        <title>Fusarium specimens isolated from Avocado Roots.</title>
        <authorList>
            <person name="Stajich J."/>
            <person name="Roper C."/>
            <person name="Heimlech-Rivalta G."/>
        </authorList>
    </citation>
    <scope>NUCLEOTIDE SEQUENCE</scope>
    <source>
        <strain evidence="2">CF00143</strain>
    </source>
</reference>
<organism evidence="2 3">
    <name type="scientific">Fusarium irregulare</name>
    <dbReference type="NCBI Taxonomy" id="2494466"/>
    <lineage>
        <taxon>Eukaryota</taxon>
        <taxon>Fungi</taxon>
        <taxon>Dikarya</taxon>
        <taxon>Ascomycota</taxon>
        <taxon>Pezizomycotina</taxon>
        <taxon>Sordariomycetes</taxon>
        <taxon>Hypocreomycetidae</taxon>
        <taxon>Hypocreales</taxon>
        <taxon>Nectriaceae</taxon>
        <taxon>Fusarium</taxon>
        <taxon>Fusarium incarnatum-equiseti species complex</taxon>
    </lineage>
</organism>
<evidence type="ECO:0000313" key="2">
    <source>
        <dbReference type="EMBL" id="KAJ4009588.1"/>
    </source>
</evidence>
<accession>A0A9W8PLD1</accession>
<gene>
    <name evidence="2" type="ORF">NW766_008707</name>
</gene>
<keyword evidence="3" id="KW-1185">Reference proteome</keyword>